<keyword evidence="7" id="KW-1185">Reference proteome</keyword>
<evidence type="ECO:0000259" key="3">
    <source>
        <dbReference type="Pfam" id="PF22064"/>
    </source>
</evidence>
<accession>A0A812CFI6</accession>
<evidence type="ECO:0000256" key="1">
    <source>
        <dbReference type="SAM" id="MobiDB-lite"/>
    </source>
</evidence>
<dbReference type="Pfam" id="PF22064">
    <property type="entry name" value="Cep192_D2"/>
    <property type="match status" value="1"/>
</dbReference>
<name>A0A812CFI6_ACAPH</name>
<feature type="compositionally biased region" description="Polar residues" evidence="1">
    <location>
        <begin position="684"/>
        <end position="697"/>
    </location>
</feature>
<feature type="domain" description="Cep192-like" evidence="3">
    <location>
        <begin position="1029"/>
        <end position="1163"/>
    </location>
</feature>
<feature type="region of interest" description="Disordered" evidence="1">
    <location>
        <begin position="587"/>
        <end position="618"/>
    </location>
</feature>
<dbReference type="EMBL" id="CAHIKZ030001455">
    <property type="protein sequence ID" value="CAE1264764.1"/>
    <property type="molecule type" value="Genomic_DNA"/>
</dbReference>
<feature type="domain" description="Cep192-like" evidence="2">
    <location>
        <begin position="911"/>
        <end position="1001"/>
    </location>
</feature>
<evidence type="ECO:0000313" key="6">
    <source>
        <dbReference type="EMBL" id="CAE1264764.1"/>
    </source>
</evidence>
<dbReference type="GO" id="GO:0090222">
    <property type="term" value="P:centrosome-templated microtubule nucleation"/>
    <property type="evidence" value="ECO:0007669"/>
    <property type="project" value="InterPro"/>
</dbReference>
<protein>
    <submittedName>
        <fullName evidence="6">CEP192</fullName>
    </submittedName>
</protein>
<proteinExistence type="predicted"/>
<dbReference type="GO" id="GO:0019901">
    <property type="term" value="F:protein kinase binding"/>
    <property type="evidence" value="ECO:0007669"/>
    <property type="project" value="TreeGrafter"/>
</dbReference>
<dbReference type="InterPro" id="IPR054085">
    <property type="entry name" value="Cep192-like_D1"/>
</dbReference>
<dbReference type="InterPro" id="IPR039103">
    <property type="entry name" value="Spd-2/CEP192"/>
</dbReference>
<reference evidence="6" key="1">
    <citation type="submission" date="2021-01" db="EMBL/GenBank/DDBJ databases">
        <authorList>
            <person name="Li R."/>
            <person name="Bekaert M."/>
        </authorList>
    </citation>
    <scope>NUCLEOTIDE SEQUENCE</scope>
    <source>
        <strain evidence="6">Farmed</strain>
    </source>
</reference>
<dbReference type="OrthoDB" id="6152085at2759"/>
<dbReference type="Proteomes" id="UP000597762">
    <property type="component" value="Unassembled WGS sequence"/>
</dbReference>
<feature type="compositionally biased region" description="Polar residues" evidence="1">
    <location>
        <begin position="749"/>
        <end position="758"/>
    </location>
</feature>
<organism evidence="6 7">
    <name type="scientific">Acanthosepion pharaonis</name>
    <name type="common">Pharaoh cuttlefish</name>
    <name type="synonym">Sepia pharaonis</name>
    <dbReference type="NCBI Taxonomy" id="158019"/>
    <lineage>
        <taxon>Eukaryota</taxon>
        <taxon>Metazoa</taxon>
        <taxon>Spiralia</taxon>
        <taxon>Lophotrochozoa</taxon>
        <taxon>Mollusca</taxon>
        <taxon>Cephalopoda</taxon>
        <taxon>Coleoidea</taxon>
        <taxon>Decapodiformes</taxon>
        <taxon>Sepiida</taxon>
        <taxon>Sepiina</taxon>
        <taxon>Sepiidae</taxon>
        <taxon>Acanthosepion</taxon>
    </lineage>
</organism>
<dbReference type="GO" id="GO:0051298">
    <property type="term" value="P:centrosome duplication"/>
    <property type="evidence" value="ECO:0007669"/>
    <property type="project" value="InterPro"/>
</dbReference>
<evidence type="ECO:0000313" key="7">
    <source>
        <dbReference type="Proteomes" id="UP000597762"/>
    </source>
</evidence>
<feature type="domain" description="Cep192-like" evidence="5">
    <location>
        <begin position="1349"/>
        <end position="1493"/>
    </location>
</feature>
<sequence length="1621" mass="178937">MCSSLSLYLLFATSSYTNRCHLIGCGGLLVTAMFSNSVAEQDLQDNPFDDGVLCNSPTPLATSTAKKKLNTLPCTSHTQAAVAAANNHLTDRISQMASADQSTDSVFKHPGVFLPGGTSVRQTTGKRQSEACQQQKSSRAENLPPQTANAVTKLDTSVMSEQSLVSNASSMGLLPDYLLNGEPEEMLVPQEPYSVTESLEQSRSSDISIEQARRYPAEESYNKRNLSGSHFASAHAFLQLQGMKTGTGANLSPPKIILGAEEICELDKDFGSEREDTIVLESPVAESPLNTPGSTTPVRMALNDVVTNATRLIDAQGNKHLEELSYCSSLGLSHDDNQSFSLEKMLRGNKPEEKPWTEELSQTSEYGIGWGKSQTFSCEPFAEDKPVESTKLYEDDPFDNDLAYRTEFDADISNIQNDSLSGEFIPFESAAAKLDADEAEFFGENANPDFDDVLQVPLAEDVQDWSFKSHISFTTPSSHERMSLGTYMYSRSESVNANQSLFNKSHAGAELPILEELEEEEDDDDDGPEDIKPVNNDGEDDQPAETLPPPVLTQSLISNSLISNILDMASMSMSNDEIASKFVAQLDKRQRSRSGTKRDIPSLKSNMQTPITFQPDASQSIVSQDNFQSRVPSNISMPSSANMVNNGSIMSASCSTHTLTNQKSGVEEELESSVQMGAQNQSYHSPVATKNNHSSSPDGMKFRTPRESMYVPRALAKHRNITDESKFNCHLRFDDADITKPVIKEGPNRKSTAVTRPQTKTEEVVSHGLQKMPRVSLKSAQDNARLSAASQSHVNHQNGKDCKELGTENKSLADLSAVLSARMNITDARKIQAILMNRHQEGNEVDVTCQWQTMMEDPLGQTQVNFNVFTSSLLEDENPAANVENFLDSADFAALKRKPKFEIDRVVNIPDCTIGISEKACVTVRNLVDCWLECHLDMLHLFVNGREVNIRTYNPFRMKQKLVLAPKETQKLEVVFFPKDPGSYMAEVRMSSGSQTASPHQKTHEDDHVTCYMKLNSYADLPSIHFSPKELDFGQQSWGSTGCLPITVANKNKAKIPLRFVILSKSSDIFRWGHKTLPDAPGYESNYTVVSDNIACLTLPGAQAGCALDMTSLDIICDLVKKCALKDPKQATSLIGVVEIQLDVPSAHAPLGIIQLVVTAGIAKLHVSNGVDLIVMETSVNKAANRTVTLRNAGTLDLHVALDISRHEQVFTLDSGYLKIPVGERADVNVAFHPQDESVKSYNAEMMMFMEPNGPVFGIPVQGKILAVSHSHSRQHKWLLADQSHINFGGVPLGQSNPTRCSVLNGKINIKSSDDSTRFVIPLTGYGGLSEVFLAEPLSGILKITQADATAASSQTANFTLRNSGIRDAFFCVQIYEDSDKSVLAKKQAFAIDPPNGILKSLEKITVTLLCNQMAMSSLPVHIAIYHGEEEARQQLKRALKKFPNQRSKWKWSDWFDTVFTNEDYTQSYDQTLSQRSDINVFFDHLSTLELTVEISKKTHKNEKWSYKNPKVDWDSTVRESQIIQRPTAKPLKEMVKKDSKLQKHFPNIETDKENVQSGRVGSGSQMSSVADKTGGIYSLPGEGVPSELQKIWRLVPEKLIFISKDPQIFSIINFGQESLK</sequence>
<evidence type="ECO:0000259" key="4">
    <source>
        <dbReference type="Pfam" id="PF22067"/>
    </source>
</evidence>
<feature type="compositionally biased region" description="Polar residues" evidence="1">
    <location>
        <begin position="603"/>
        <end position="618"/>
    </location>
</feature>
<feature type="region of interest" description="Disordered" evidence="1">
    <location>
        <begin position="518"/>
        <end position="551"/>
    </location>
</feature>
<evidence type="ECO:0000259" key="2">
    <source>
        <dbReference type="Pfam" id="PF22060"/>
    </source>
</evidence>
<dbReference type="GO" id="GO:0090307">
    <property type="term" value="P:mitotic spindle assembly"/>
    <property type="evidence" value="ECO:0007669"/>
    <property type="project" value="TreeGrafter"/>
</dbReference>
<dbReference type="InterPro" id="IPR054086">
    <property type="entry name" value="Cep192-like_D2"/>
</dbReference>
<dbReference type="InterPro" id="IPR013783">
    <property type="entry name" value="Ig-like_fold"/>
</dbReference>
<feature type="domain" description="Cep192-like" evidence="4">
    <location>
        <begin position="1166"/>
        <end position="1264"/>
    </location>
</feature>
<comment type="caution">
    <text evidence="6">The sequence shown here is derived from an EMBL/GenBank/DDBJ whole genome shotgun (WGS) entry which is preliminary data.</text>
</comment>
<dbReference type="GO" id="GO:0071539">
    <property type="term" value="P:protein localization to centrosome"/>
    <property type="evidence" value="ECO:0007669"/>
    <property type="project" value="InterPro"/>
</dbReference>
<dbReference type="Pfam" id="PF22060">
    <property type="entry name" value="Cep192_D1"/>
    <property type="match status" value="1"/>
</dbReference>
<dbReference type="Gene3D" id="2.60.40.10">
    <property type="entry name" value="Immunoglobulins"/>
    <property type="match status" value="1"/>
</dbReference>
<dbReference type="PANTHER" id="PTHR16029:SF11">
    <property type="entry name" value="CENTROSOMAL PROTEIN OF 192 KDA"/>
    <property type="match status" value="1"/>
</dbReference>
<dbReference type="PANTHER" id="PTHR16029">
    <property type="entry name" value="CENTROSOMAL PROTEIN OF 192 KDA"/>
    <property type="match status" value="1"/>
</dbReference>
<feature type="region of interest" description="Disordered" evidence="1">
    <location>
        <begin position="684"/>
        <end position="704"/>
    </location>
</feature>
<feature type="compositionally biased region" description="Acidic residues" evidence="1">
    <location>
        <begin position="518"/>
        <end position="528"/>
    </location>
</feature>
<feature type="region of interest" description="Disordered" evidence="1">
    <location>
        <begin position="116"/>
        <end position="143"/>
    </location>
</feature>
<feature type="compositionally biased region" description="Polar residues" evidence="1">
    <location>
        <begin position="119"/>
        <end position="137"/>
    </location>
</feature>
<feature type="region of interest" description="Disordered" evidence="1">
    <location>
        <begin position="742"/>
        <end position="770"/>
    </location>
</feature>
<evidence type="ECO:0000259" key="5">
    <source>
        <dbReference type="Pfam" id="PF22074"/>
    </source>
</evidence>
<dbReference type="GO" id="GO:0000242">
    <property type="term" value="C:pericentriolar material"/>
    <property type="evidence" value="ECO:0007669"/>
    <property type="project" value="TreeGrafter"/>
</dbReference>
<dbReference type="Pfam" id="PF22074">
    <property type="entry name" value="Cep192_D5"/>
    <property type="match status" value="1"/>
</dbReference>
<dbReference type="InterPro" id="IPR054091">
    <property type="entry name" value="Cep192-like_D5"/>
</dbReference>
<dbReference type="Pfam" id="PF22067">
    <property type="entry name" value="Cep192_D3"/>
    <property type="match status" value="1"/>
</dbReference>
<gene>
    <name evidence="6" type="ORF">SPHA_34353</name>
</gene>
<dbReference type="GO" id="GO:0005814">
    <property type="term" value="C:centriole"/>
    <property type="evidence" value="ECO:0007669"/>
    <property type="project" value="TreeGrafter"/>
</dbReference>
<dbReference type="GO" id="GO:0005737">
    <property type="term" value="C:cytoplasm"/>
    <property type="evidence" value="ECO:0007669"/>
    <property type="project" value="TreeGrafter"/>
</dbReference>
<dbReference type="InterPro" id="IPR054089">
    <property type="entry name" value="Cep192-like_D3"/>
</dbReference>